<dbReference type="AlphaFoldDB" id="A0AAV5S033"/>
<protein>
    <recommendedName>
        <fullName evidence="4">Secreted protein</fullName>
    </recommendedName>
</protein>
<dbReference type="Proteomes" id="UP001377567">
    <property type="component" value="Unassembled WGS sequence"/>
</dbReference>
<reference evidence="2 3" key="1">
    <citation type="journal article" date="2023" name="Elife">
        <title>Identification of key yeast species and microbe-microbe interactions impacting larval growth of Drosophila in the wild.</title>
        <authorList>
            <person name="Mure A."/>
            <person name="Sugiura Y."/>
            <person name="Maeda R."/>
            <person name="Honda K."/>
            <person name="Sakurai N."/>
            <person name="Takahashi Y."/>
            <person name="Watada M."/>
            <person name="Katoh T."/>
            <person name="Gotoh A."/>
            <person name="Gotoh Y."/>
            <person name="Taniguchi I."/>
            <person name="Nakamura K."/>
            <person name="Hayashi T."/>
            <person name="Katayama T."/>
            <person name="Uemura T."/>
            <person name="Hattori Y."/>
        </authorList>
    </citation>
    <scope>NUCLEOTIDE SEQUENCE [LARGE SCALE GENOMIC DNA]</scope>
    <source>
        <strain evidence="2 3">KH-74</strain>
    </source>
</reference>
<evidence type="ECO:0008006" key="4">
    <source>
        <dbReference type="Google" id="ProtNLM"/>
    </source>
</evidence>
<organism evidence="2 3">
    <name type="scientific">Maudiozyma humilis</name>
    <name type="common">Sour dough yeast</name>
    <name type="synonym">Kazachstania humilis</name>
    <dbReference type="NCBI Taxonomy" id="51915"/>
    <lineage>
        <taxon>Eukaryota</taxon>
        <taxon>Fungi</taxon>
        <taxon>Dikarya</taxon>
        <taxon>Ascomycota</taxon>
        <taxon>Saccharomycotina</taxon>
        <taxon>Saccharomycetes</taxon>
        <taxon>Saccharomycetales</taxon>
        <taxon>Saccharomycetaceae</taxon>
        <taxon>Maudiozyma</taxon>
    </lineage>
</organism>
<keyword evidence="3" id="KW-1185">Reference proteome</keyword>
<name>A0AAV5S033_MAUHU</name>
<proteinExistence type="predicted"/>
<dbReference type="EMBL" id="BTGD01000006">
    <property type="protein sequence ID" value="GMM56089.1"/>
    <property type="molecule type" value="Genomic_DNA"/>
</dbReference>
<feature type="chain" id="PRO_5043899120" description="Secreted protein" evidence="1">
    <location>
        <begin position="19"/>
        <end position="79"/>
    </location>
</feature>
<accession>A0AAV5S033</accession>
<evidence type="ECO:0000313" key="2">
    <source>
        <dbReference type="EMBL" id="GMM56089.1"/>
    </source>
</evidence>
<evidence type="ECO:0000256" key="1">
    <source>
        <dbReference type="SAM" id="SignalP"/>
    </source>
</evidence>
<feature type="signal peptide" evidence="1">
    <location>
        <begin position="1"/>
        <end position="18"/>
    </location>
</feature>
<gene>
    <name evidence="2" type="ORF">DAKH74_027050</name>
</gene>
<sequence>MKLCAFAIFTLLPAAVLCKNIVSMTASTDSEGRLHRRFIGLPTTPAGALPLSCPIHSHGPFARAPVAPGFRESAVYDGE</sequence>
<keyword evidence="1" id="KW-0732">Signal</keyword>
<comment type="caution">
    <text evidence="2">The sequence shown here is derived from an EMBL/GenBank/DDBJ whole genome shotgun (WGS) entry which is preliminary data.</text>
</comment>
<evidence type="ECO:0000313" key="3">
    <source>
        <dbReference type="Proteomes" id="UP001377567"/>
    </source>
</evidence>